<dbReference type="Pfam" id="PF07679">
    <property type="entry name" value="I-set"/>
    <property type="match status" value="1"/>
</dbReference>
<dbReference type="CDD" id="cd00176">
    <property type="entry name" value="SPEC"/>
    <property type="match status" value="5"/>
</dbReference>
<name>A0A8J5VC79_9HYME</name>
<sequence length="2853" mass="322781">MDGTRASEVLPLLEERLAILPGGRDRRGGPLLLFPTTSRRERTKSEDYRRLLQYLFAISNDEARFTVIVDMRGGTWDSVKPILKVLHEYFHRSVQVAYIIKPDNFWQKQRTSLAKQKKYNFEVNTISLEALTTVIDPSQLTADLNGSFQYDHAQWINTRLAVEDFTWQAADLLDRLDDLQEDLSRNDFADDVSGAKHGMDLHNEMRKKIMKIPVEEVEVVGQRLLQRFNQGMSGTSSDSGSIEGGASGSVDSDGCALATLVIQHLDSVHAAQQHLLQLWHIKKTKLDHCLQLRMFEQDCESMFEWICRHREIFLANYVEIGRSYQLAKNLQEEHKHFTMSSMNVYVTINKILTTAGRLIEMKHYATLHVRAVASRLDRAWKEFAAGLDERTAVLSLSVVFHHKAEQYVDSVAGWSQACESTNLPNEIAVLESHIRQHQTLYEAMCQAYTEVHSTSKKLLYQLDHLVQVCNQPQGIDHNRKHSQDGHGIDNRGGMSGNPAADYSEGASHVLAVIHQILGHHRVLEARWHARKVKLHQRLALRLFQEDVKQVLDWLTNHGEVFIRKNTGVGRNLQKARVYQKSHEHFENVAQNTYTNATKLLTAAEELAHTGECAADEIYAVAQELERHVSNFATRVEQRRRRLHLAVIFYTHEKELSGWVDELRQELQQDEVAENLETAERLLDQCAQHRSSCLEACTSTIAQGEALLQELRDSTETSDTTGSVSAVEAALDRLALLRQEFEELWATRKLRLELCLRLRVFERDALEASGQLEMWAQELRGPPREGSPEQLLRVHNDGVAHMQNTAFQVLQQGQELAQVLDQAGVCIMADGQHTATARVQVLLEFLNEREMDAEDLAEIRRVRLEQAAQLVQLQSDAQHVANWIRNGEAMLLASLRVPENLSDAEQLRLEHEQFQVAIEKTHTSAVQVKHRADALVGANHYDPKSIREVAEDVTKRWQQLVTCAEERHKLVTASINFYKTAEQVRSVLDSLEREYRRDEDWCFGGEKGNQVPTLVGKHQEQKEAFLKACTLVRRTAETFLKYTNRSLQFYSYKTTSGGSENKVKNILEELLSKENKVLEYWTQRKKRLDHCHQYVLFERSAKQALEWIRETGELYLATHTNVGKNRLENEQLLQEHNEFKGAAKETRERVKLLIQLADNLVEKGHAHATAIKQSVAEVDQRYKDFSMRMDCYKTQIEDDLGIQSDDGQKDLSIDRNSDPLLEEKIKGKDLKELNEEKRRSARRKEFIMAELLQTERTYVKDLETCIRCFLEETRNGRGSVPPGLQSRESIIFSNMEEIYQFHSDIFLRELEKYETMPEDVGHCFVTWAAKFDMYVTYCKNKPESNQLLVAHGGVWFEDLQKKHRVEHPIAAYLIKPVQRITKYQLLLKDLQACCQEGQGEIKDGLEVMLNVPKKANDALHLSLLEGCDVRIDALGDVVLQDSFTVWDPKQLIRKGRDRHIFLFELYLLFSKEVKDSTGKVKYIYKSRLMTSELGVTEHIEGDECKFAVWTGRAPTSDTRVVLRANSLEAKQLWVKRLREVIQETYFSLSMPKSPAKKSSSQRSSRDLEECASLDDSVENLDRNSLASFGSTNTTDSEKFYTCAQKLLDCVGADDTIRRRTQANSSNISTDVTLESAGLRERRSSSSLVRLERSRDHDPLRLGRQVRRRHGKGIDATATLSSCVKKRKKYELGKECERIFLVESAVSAMTSPARQPTTIVQKARRKISLPWFRQGSVTPPHPTLSRQHTIDTPGSFQARQLRRNPSLAQTGVTEMTWVVADHAATPGSRELSVTKGQQVEVLENGSVHSGSSSNTSEWTLVRLPLIAGQTEPPAEGLVPTSALKQPPTTSCKTSPSRKTPSQTNVTIAQQSVTQDDDTGGSDGNGSASTSSPGNRRRGFSGRKWLPQQFRKLSQGKVEKSADRPSALKKTGSDKRFKLPTDDKSGRTVSEGEEEEEEVECDDNETPPFLEQNGGEDAEDDFELPPPMKPITEPILVAAGNGPPGSTVPEELPGKRATERSIKSLDGATTADLAEIEQIVKERMEQHTENQERNSLMRTPGRPPSTDDNYASLSGSTISEETDPEAAALAKRQFVISELVETEQVYVNDLKHIVEGYMLPMRDPDSEIPLPEDLRGELRQKLGHRLQLCDLLIKPVQRITKYQLLLREALRLTEKTQRISEIEGLRAAVHVMRIIPKAANDMMDVGRLQGFDGKITAQGKLLLHGPLLVAELSSLPARGREWQVFLFEQNIIFSEALGKKTQFTNPAYVYKAHIQVNKMSLENSTEDPEKFTIRSTDPRKPGLGFVCSVPDDNGPRKQEWVDKITSILQTQRDFLKAIQSPIAYQKELTKDPLRSMTPEPVTRAAVSVPPMLTVPGASNKERSSDHRKSQGIHRSHTGGLENSPRTPSPTKSKLNFLEGFRNTITRARSPVRTNSIPVTPGSRVRLVADWGKLHAGDEVVISHLDGPGVVVSPLDVKEELWIPASLIPNSSFSRSWSFRPRKLDNEKHVSPQRSINERKVFPPKITPGSISSPVKVSVGDIARLSVEVINSEGIQVTWKKEENNTNIVPNDRFQVHLSASLIYLEIARCRIDDAGFYQYWEKRDIQQGTLECRTIPSTIWMPIVENVKSPPVILELSPGASYSFRVVDKCGKNGTSPSTVITLPVDESISWEVEQFIGRYLELDELGKGRYAVVRRARDRGTGQEVALKQTSRHKQSRLLTRAEYDLLASTHHGNIIRAFALFENAPQPGLDTIVLEFGLSPFLDESVEETTANILKCDFCFPDEYFESISNDAKDLLLKLLSLKGEDRGVAETCLTSPWFKITKGATIPSARMAAFIERRTHCSKSHSDDCFYSS</sequence>
<keyword evidence="16" id="KW-1185">Reference proteome</keyword>
<dbReference type="FunFam" id="1.20.900.10:FF:000001">
    <property type="entry name" value="Guanine nucleotide exchange factor DBS"/>
    <property type="match status" value="1"/>
</dbReference>
<evidence type="ECO:0000256" key="4">
    <source>
        <dbReference type="ARBA" id="ARBA00022553"/>
    </source>
</evidence>
<feature type="domain" description="PH" evidence="11">
    <location>
        <begin position="2217"/>
        <end position="2326"/>
    </location>
</feature>
<evidence type="ECO:0000259" key="11">
    <source>
        <dbReference type="PROSITE" id="PS50003"/>
    </source>
</evidence>
<feature type="coiled-coil region" evidence="8">
    <location>
        <begin position="1128"/>
        <end position="1162"/>
    </location>
</feature>
<evidence type="ECO:0000259" key="14">
    <source>
        <dbReference type="PROSITE" id="PS50191"/>
    </source>
</evidence>
<feature type="binding site" evidence="7">
    <location>
        <position position="2706"/>
    </location>
    <ligand>
        <name>ATP</name>
        <dbReference type="ChEBI" id="CHEBI:30616"/>
    </ligand>
</feature>
<dbReference type="PROSITE" id="PS50002">
    <property type="entry name" value="SH3"/>
    <property type="match status" value="1"/>
</dbReference>
<gene>
    <name evidence="15" type="ORF">G9C98_002906</name>
</gene>
<dbReference type="EMBL" id="JAAOIC020000016">
    <property type="protein sequence ID" value="KAG8041613.1"/>
    <property type="molecule type" value="Genomic_DNA"/>
</dbReference>
<evidence type="ECO:0000256" key="3">
    <source>
        <dbReference type="ARBA" id="ARBA00022490"/>
    </source>
</evidence>
<dbReference type="GO" id="GO:0005085">
    <property type="term" value="F:guanyl-nucleotide exchange factor activity"/>
    <property type="evidence" value="ECO:0007669"/>
    <property type="project" value="UniProtKB-KW"/>
</dbReference>
<evidence type="ECO:0000313" key="16">
    <source>
        <dbReference type="Proteomes" id="UP000729913"/>
    </source>
</evidence>
<dbReference type="InterPro" id="IPR018159">
    <property type="entry name" value="Spectrin/alpha-actinin"/>
</dbReference>
<evidence type="ECO:0000259" key="13">
    <source>
        <dbReference type="PROSITE" id="PS50011"/>
    </source>
</evidence>
<dbReference type="Pfam" id="PF00621">
    <property type="entry name" value="RhoGEF"/>
    <property type="match status" value="2"/>
</dbReference>
<dbReference type="InterPro" id="IPR002017">
    <property type="entry name" value="Spectrin_repeat"/>
</dbReference>
<keyword evidence="2 6" id="KW-0728">SH3 domain</keyword>
<dbReference type="Pfam" id="PF13716">
    <property type="entry name" value="CRAL_TRIO_2"/>
    <property type="match status" value="1"/>
</dbReference>
<reference evidence="15" key="2">
    <citation type="submission" date="2021-04" db="EMBL/GenBank/DDBJ databases">
        <title>Genome-wide patterns of bracovirus chromosomal integration into multiple host tissues during parasitism.</title>
        <authorList>
            <person name="Chebbi M.A.C."/>
        </authorList>
    </citation>
    <scope>NUCLEOTIDE SEQUENCE</scope>
    <source>
        <tissue evidence="15">Whole body</tissue>
    </source>
</reference>
<dbReference type="InterPro" id="IPR017441">
    <property type="entry name" value="Protein_kinase_ATP_BS"/>
</dbReference>
<evidence type="ECO:0000256" key="1">
    <source>
        <dbReference type="ARBA" id="ARBA00004496"/>
    </source>
</evidence>
<dbReference type="PROSITE" id="PS50191">
    <property type="entry name" value="CRAL_TRIO"/>
    <property type="match status" value="1"/>
</dbReference>
<feature type="compositionally biased region" description="Polar residues" evidence="9">
    <location>
        <begin position="2400"/>
        <end position="2410"/>
    </location>
</feature>
<dbReference type="InterPro" id="IPR013098">
    <property type="entry name" value="Ig_I-set"/>
</dbReference>
<dbReference type="SMART" id="SM00233">
    <property type="entry name" value="PH"/>
    <property type="match status" value="2"/>
</dbReference>
<feature type="domain" description="PH" evidence="11">
    <location>
        <begin position="1435"/>
        <end position="1541"/>
    </location>
</feature>
<dbReference type="PANTHER" id="PTHR22826">
    <property type="entry name" value="RHO GUANINE EXCHANGE FACTOR-RELATED"/>
    <property type="match status" value="1"/>
</dbReference>
<evidence type="ECO:0000313" key="15">
    <source>
        <dbReference type="EMBL" id="KAG8041613.1"/>
    </source>
</evidence>
<dbReference type="SMART" id="SM00220">
    <property type="entry name" value="S_TKc"/>
    <property type="match status" value="1"/>
</dbReference>
<accession>A0A8J5VC79</accession>
<feature type="domain" description="CRAL-TRIO" evidence="14">
    <location>
        <begin position="9"/>
        <end position="152"/>
    </location>
</feature>
<evidence type="ECO:0000256" key="9">
    <source>
        <dbReference type="SAM" id="MobiDB-lite"/>
    </source>
</evidence>
<feature type="domain" description="DH" evidence="12">
    <location>
        <begin position="2088"/>
        <end position="2120"/>
    </location>
</feature>
<comment type="subcellular location">
    <subcellularLocation>
        <location evidence="1">Cytoplasm</location>
    </subcellularLocation>
</comment>
<keyword evidence="7" id="KW-0547">Nucleotide-binding</keyword>
<dbReference type="InterPro" id="IPR001452">
    <property type="entry name" value="SH3_domain"/>
</dbReference>
<feature type="compositionally biased region" description="Basic and acidic residues" evidence="9">
    <location>
        <begin position="1928"/>
        <end position="1943"/>
    </location>
</feature>
<dbReference type="InterPro" id="IPR055251">
    <property type="entry name" value="SOS1_NGEF_PH"/>
</dbReference>
<evidence type="ECO:0008006" key="17">
    <source>
        <dbReference type="Google" id="ProtNLM"/>
    </source>
</evidence>
<evidence type="ECO:0000256" key="5">
    <source>
        <dbReference type="ARBA" id="ARBA00022658"/>
    </source>
</evidence>
<dbReference type="SMART" id="SM00325">
    <property type="entry name" value="RhoGEF"/>
    <property type="match status" value="2"/>
</dbReference>
<feature type="region of interest" description="Disordered" evidence="9">
    <location>
        <begin position="474"/>
        <end position="497"/>
    </location>
</feature>
<keyword evidence="8" id="KW-0175">Coiled coil</keyword>
<dbReference type="InterPro" id="IPR001251">
    <property type="entry name" value="CRAL-TRIO_dom"/>
</dbReference>
<feature type="domain" description="DH" evidence="12">
    <location>
        <begin position="1242"/>
        <end position="1417"/>
    </location>
</feature>
<dbReference type="FunFam" id="1.20.58.60:FF:000023">
    <property type="entry name" value="Kalirin RhoGEF kinase b"/>
    <property type="match status" value="1"/>
</dbReference>
<keyword evidence="4" id="KW-0597">Phosphoprotein</keyword>
<keyword evidence="5" id="KW-0344">Guanine-nucleotide releasing factor</keyword>
<protein>
    <recommendedName>
        <fullName evidence="17">Triple functional domain protein</fullName>
    </recommendedName>
</protein>
<organism evidence="15 16">
    <name type="scientific">Cotesia typhae</name>
    <dbReference type="NCBI Taxonomy" id="2053667"/>
    <lineage>
        <taxon>Eukaryota</taxon>
        <taxon>Metazoa</taxon>
        <taxon>Ecdysozoa</taxon>
        <taxon>Arthropoda</taxon>
        <taxon>Hexapoda</taxon>
        <taxon>Insecta</taxon>
        <taxon>Pterygota</taxon>
        <taxon>Neoptera</taxon>
        <taxon>Endopterygota</taxon>
        <taxon>Hymenoptera</taxon>
        <taxon>Apocrita</taxon>
        <taxon>Ichneumonoidea</taxon>
        <taxon>Braconidae</taxon>
        <taxon>Microgastrinae</taxon>
        <taxon>Cotesia</taxon>
    </lineage>
</organism>
<feature type="compositionally biased region" description="Polar residues" evidence="9">
    <location>
        <begin position="2063"/>
        <end position="2073"/>
    </location>
</feature>
<keyword evidence="3" id="KW-0963">Cytoplasm</keyword>
<feature type="region of interest" description="Disordered" evidence="9">
    <location>
        <begin position="2042"/>
        <end position="2073"/>
    </location>
</feature>
<dbReference type="GO" id="GO:0005524">
    <property type="term" value="F:ATP binding"/>
    <property type="evidence" value="ECO:0007669"/>
    <property type="project" value="UniProtKB-UniRule"/>
</dbReference>
<dbReference type="InterPro" id="IPR058918">
    <property type="entry name" value="KALRN/TRIO-like_spectrin"/>
</dbReference>
<feature type="region of interest" description="Disordered" evidence="9">
    <location>
        <begin position="2359"/>
        <end position="2410"/>
    </location>
</feature>
<dbReference type="SMART" id="SM00150">
    <property type="entry name" value="SPEC"/>
    <property type="match status" value="6"/>
</dbReference>
<dbReference type="CDD" id="cd13240">
    <property type="entry name" value="PH1_Kalirin_Trio_like"/>
    <property type="match status" value="1"/>
</dbReference>
<dbReference type="InterPro" id="IPR000219">
    <property type="entry name" value="DH_dom"/>
</dbReference>
<dbReference type="Pfam" id="PF23323">
    <property type="entry name" value="Spectrin_6"/>
    <property type="match status" value="1"/>
</dbReference>
<keyword evidence="7" id="KW-0067">ATP-binding</keyword>
<dbReference type="Pfam" id="PF00435">
    <property type="entry name" value="Spectrin"/>
    <property type="match status" value="4"/>
</dbReference>
<dbReference type="InterPro" id="IPR000719">
    <property type="entry name" value="Prot_kinase_dom"/>
</dbReference>
<feature type="domain" description="SH3" evidence="10">
    <location>
        <begin position="1764"/>
        <end position="1846"/>
    </location>
</feature>
<feature type="domain" description="Protein kinase" evidence="13">
    <location>
        <begin position="2677"/>
        <end position="2853"/>
    </location>
</feature>
<comment type="caution">
    <text evidence="15">The sequence shown here is derived from an EMBL/GenBank/DDBJ whole genome shotgun (WGS) entry which is preliminary data.</text>
</comment>
<reference evidence="15" key="1">
    <citation type="submission" date="2020-03" db="EMBL/GenBank/DDBJ databases">
        <authorList>
            <person name="Chebbi M.A."/>
            <person name="Drezen J.M."/>
        </authorList>
    </citation>
    <scope>NUCLEOTIDE SEQUENCE</scope>
    <source>
        <tissue evidence="15">Whole body</tissue>
    </source>
</reference>
<dbReference type="InterPro" id="IPR051336">
    <property type="entry name" value="RhoGEF_Guanine_NuclExch_SF"/>
</dbReference>
<evidence type="ECO:0000256" key="7">
    <source>
        <dbReference type="PROSITE-ProRule" id="PRU10141"/>
    </source>
</evidence>
<dbReference type="Pfam" id="PF22697">
    <property type="entry name" value="SOS1_NGEF_PH"/>
    <property type="match status" value="2"/>
</dbReference>
<dbReference type="InterPro" id="IPR047054">
    <property type="entry name" value="Kalirin_TRIO_PH_1"/>
</dbReference>
<dbReference type="CDD" id="cd00170">
    <property type="entry name" value="SEC14"/>
    <property type="match status" value="1"/>
</dbReference>
<feature type="compositionally biased region" description="Basic and acidic residues" evidence="9">
    <location>
        <begin position="2376"/>
        <end position="2385"/>
    </location>
</feature>
<dbReference type="SMART" id="SM00516">
    <property type="entry name" value="SEC14"/>
    <property type="match status" value="1"/>
</dbReference>
<dbReference type="PANTHER" id="PTHR22826:SF106">
    <property type="entry name" value="TRIO, ISOFORM A"/>
    <property type="match status" value="1"/>
</dbReference>
<dbReference type="PROSITE" id="PS50011">
    <property type="entry name" value="PROTEIN_KINASE_DOM"/>
    <property type="match status" value="1"/>
</dbReference>
<evidence type="ECO:0000256" key="6">
    <source>
        <dbReference type="PROSITE-ProRule" id="PRU00192"/>
    </source>
</evidence>
<dbReference type="CDD" id="cd00160">
    <property type="entry name" value="RhoGEF"/>
    <property type="match status" value="1"/>
</dbReference>
<feature type="region of interest" description="Disordered" evidence="9">
    <location>
        <begin position="1829"/>
        <end position="1981"/>
    </location>
</feature>
<feature type="compositionally biased region" description="Acidic residues" evidence="9">
    <location>
        <begin position="1948"/>
        <end position="1962"/>
    </location>
</feature>
<evidence type="ECO:0000259" key="12">
    <source>
        <dbReference type="PROSITE" id="PS50010"/>
    </source>
</evidence>
<dbReference type="Proteomes" id="UP000729913">
    <property type="component" value="Unassembled WGS sequence"/>
</dbReference>
<dbReference type="OrthoDB" id="10256089at2759"/>
<dbReference type="PROSITE" id="PS00107">
    <property type="entry name" value="PROTEIN_KINASE_ATP"/>
    <property type="match status" value="1"/>
</dbReference>
<evidence type="ECO:0000256" key="2">
    <source>
        <dbReference type="ARBA" id="ARBA00022443"/>
    </source>
</evidence>
<proteinExistence type="predicted"/>
<evidence type="ECO:0000259" key="10">
    <source>
        <dbReference type="PROSITE" id="PS50002"/>
    </source>
</evidence>
<feature type="compositionally biased region" description="Polar residues" evidence="9">
    <location>
        <begin position="1840"/>
        <end position="1868"/>
    </location>
</feature>
<dbReference type="CDD" id="cd13241">
    <property type="entry name" value="PH2_Kalirin_Trio_p63RhoGEF"/>
    <property type="match status" value="1"/>
</dbReference>
<dbReference type="InterPro" id="IPR001849">
    <property type="entry name" value="PH_domain"/>
</dbReference>
<evidence type="ECO:0000256" key="8">
    <source>
        <dbReference type="SAM" id="Coils"/>
    </source>
</evidence>
<dbReference type="PROSITE" id="PS50010">
    <property type="entry name" value="DH_2"/>
    <property type="match status" value="3"/>
</dbReference>
<dbReference type="GO" id="GO:0004672">
    <property type="term" value="F:protein kinase activity"/>
    <property type="evidence" value="ECO:0007669"/>
    <property type="project" value="InterPro"/>
</dbReference>
<dbReference type="GO" id="GO:0019898">
    <property type="term" value="C:extrinsic component of membrane"/>
    <property type="evidence" value="ECO:0007669"/>
    <property type="project" value="TreeGrafter"/>
</dbReference>
<feature type="domain" description="DH" evidence="12">
    <location>
        <begin position="2142"/>
        <end position="2199"/>
    </location>
</feature>
<dbReference type="GO" id="GO:0005737">
    <property type="term" value="C:cytoplasm"/>
    <property type="evidence" value="ECO:0007669"/>
    <property type="project" value="UniProtKB-SubCell"/>
</dbReference>
<feature type="compositionally biased region" description="Acidic residues" evidence="9">
    <location>
        <begin position="1971"/>
        <end position="1980"/>
    </location>
</feature>
<dbReference type="PROSITE" id="PS50003">
    <property type="entry name" value="PH_DOMAIN"/>
    <property type="match status" value="2"/>
</dbReference>